<reference evidence="3" key="2">
    <citation type="submission" date="2025-08" db="UniProtKB">
        <authorList>
            <consortium name="RefSeq"/>
        </authorList>
    </citation>
    <scope>IDENTIFICATION</scope>
    <source>
        <tissue evidence="3">Leaf</tissue>
    </source>
</reference>
<evidence type="ECO:0000313" key="2">
    <source>
        <dbReference type="Proteomes" id="UP000189701"/>
    </source>
</evidence>
<organism evidence="2 3">
    <name type="scientific">Nicotiana sylvestris</name>
    <name type="common">Wood tobacco</name>
    <name type="synonym">South American tobacco</name>
    <dbReference type="NCBI Taxonomy" id="4096"/>
    <lineage>
        <taxon>Eukaryota</taxon>
        <taxon>Viridiplantae</taxon>
        <taxon>Streptophyta</taxon>
        <taxon>Embryophyta</taxon>
        <taxon>Tracheophyta</taxon>
        <taxon>Spermatophyta</taxon>
        <taxon>Magnoliopsida</taxon>
        <taxon>eudicotyledons</taxon>
        <taxon>Gunneridae</taxon>
        <taxon>Pentapetalae</taxon>
        <taxon>asterids</taxon>
        <taxon>lamiids</taxon>
        <taxon>Solanales</taxon>
        <taxon>Solanaceae</taxon>
        <taxon>Nicotianoideae</taxon>
        <taxon>Nicotianeae</taxon>
        <taxon>Nicotiana</taxon>
    </lineage>
</organism>
<feature type="region of interest" description="Disordered" evidence="1">
    <location>
        <begin position="1"/>
        <end position="65"/>
    </location>
</feature>
<proteinExistence type="predicted"/>
<keyword evidence="2" id="KW-1185">Reference proteome</keyword>
<dbReference type="AlphaFoldDB" id="A0A1U7Y2P8"/>
<gene>
    <name evidence="3" type="primary">LOC104244643</name>
</gene>
<feature type="compositionally biased region" description="Polar residues" evidence="1">
    <location>
        <begin position="1"/>
        <end position="10"/>
    </location>
</feature>
<evidence type="ECO:0000256" key="1">
    <source>
        <dbReference type="SAM" id="MobiDB-lite"/>
    </source>
</evidence>
<dbReference type="RefSeq" id="XP_009798412.1">
    <property type="nucleotide sequence ID" value="XM_009800110.1"/>
</dbReference>
<name>A0A1U7Y2P8_NICSY</name>
<reference evidence="2" key="1">
    <citation type="journal article" date="2013" name="Genome Biol.">
        <title>Reference genomes and transcriptomes of Nicotiana sylvestris and Nicotiana tomentosiformis.</title>
        <authorList>
            <person name="Sierro N."/>
            <person name="Battey J.N."/>
            <person name="Ouadi S."/>
            <person name="Bovet L."/>
            <person name="Goepfert S."/>
            <person name="Bakaher N."/>
            <person name="Peitsch M.C."/>
            <person name="Ivanov N.V."/>
        </authorList>
    </citation>
    <scope>NUCLEOTIDE SEQUENCE [LARGE SCALE GENOMIC DNA]</scope>
</reference>
<accession>A0A1U7Y2P8</accession>
<dbReference type="Proteomes" id="UP000189701">
    <property type="component" value="Unplaced"/>
</dbReference>
<protein>
    <submittedName>
        <fullName evidence="3">Uncharacterized protein LOC104244643</fullName>
    </submittedName>
</protein>
<sequence>MVRTRTTGQDGLSPVPPVGASRGRGHGRGHGIGRGAARTAARAMPADPPAASVQDQVTGVDVPEGPAQAPVVPMVIPSHQETLAQILNVCTSLAQAVAVSTKATTFQVGGGTQTTAARTPEQVVQRL</sequence>
<evidence type="ECO:0000313" key="3">
    <source>
        <dbReference type="RefSeq" id="XP_009798412.1"/>
    </source>
</evidence>